<dbReference type="EMBL" id="CP036264">
    <property type="protein sequence ID" value="QEF99663.1"/>
    <property type="molecule type" value="Genomic_DNA"/>
</dbReference>
<dbReference type="AlphaFoldDB" id="A0A5B9MFQ1"/>
<organism evidence="1 2">
    <name type="scientific">Stieleria maiorica</name>
    <dbReference type="NCBI Taxonomy" id="2795974"/>
    <lineage>
        <taxon>Bacteria</taxon>
        <taxon>Pseudomonadati</taxon>
        <taxon>Planctomycetota</taxon>
        <taxon>Planctomycetia</taxon>
        <taxon>Pirellulales</taxon>
        <taxon>Pirellulaceae</taxon>
        <taxon>Stieleria</taxon>
    </lineage>
</organism>
<name>A0A5B9MFQ1_9BACT</name>
<accession>A0A5B9MFQ1</accession>
<dbReference type="SUPFAM" id="SSF53187">
    <property type="entry name" value="Zn-dependent exopeptidases"/>
    <property type="match status" value="1"/>
</dbReference>
<evidence type="ECO:0008006" key="3">
    <source>
        <dbReference type="Google" id="ProtNLM"/>
    </source>
</evidence>
<proteinExistence type="predicted"/>
<evidence type="ECO:0000313" key="2">
    <source>
        <dbReference type="Proteomes" id="UP000321353"/>
    </source>
</evidence>
<keyword evidence="2" id="KW-1185">Reference proteome</keyword>
<sequence length="368" mass="41247">MDAHTTNPYFSASYWEARDRFRKSAESLGATLLSYPIHADGTDDLTIDVATIAPSQSRAILLSSALHGAEGFFGSAVQLAILERIANSPHRPRVGYVLIHAVNPYGFARGRRFDQQNIDLNRNFHNAASDYTGAPAGYRSMNHFLNPQSPPSRMEPYKLKVLWNILRRGVPSFKESVAGGQYDYPEGIFFGGHGPSQSFECIRDHCESWLRPFREIIHIDFHSGLGKFGRYKLLLAEGLHSDAYPWYRDTFGLESVEPLSTANGTAYRVSGMFGDWMMKRFSDRTFRFVAAEFGTYSIVRVLGAIRAENRAHHYAHEDSDIYRMAKKELAECFCPSDLRWRDGVVSSGLKIVGQAEQALASDSLGTSP</sequence>
<reference evidence="1 2" key="1">
    <citation type="submission" date="2019-02" db="EMBL/GenBank/DDBJ databases">
        <title>Planctomycetal bacteria perform biofilm scaping via a novel small molecule.</title>
        <authorList>
            <person name="Jeske O."/>
            <person name="Boedeker C."/>
            <person name="Wiegand S."/>
            <person name="Breitling P."/>
            <person name="Kallscheuer N."/>
            <person name="Jogler M."/>
            <person name="Rohde M."/>
            <person name="Petersen J."/>
            <person name="Medema M.H."/>
            <person name="Surup F."/>
            <person name="Jogler C."/>
        </authorList>
    </citation>
    <scope>NUCLEOTIDE SEQUENCE [LARGE SCALE GENOMIC DNA]</scope>
    <source>
        <strain evidence="1 2">Mal15</strain>
    </source>
</reference>
<dbReference type="RefSeq" id="WP_147869026.1">
    <property type="nucleotide sequence ID" value="NZ_CP036264.1"/>
</dbReference>
<gene>
    <name evidence="1" type="ORF">Mal15_37290</name>
</gene>
<dbReference type="InterPro" id="IPR021259">
    <property type="entry name" value="DUF2817"/>
</dbReference>
<dbReference type="KEGG" id="smam:Mal15_37290"/>
<dbReference type="CDD" id="cd06233">
    <property type="entry name" value="M14-like"/>
    <property type="match status" value="1"/>
</dbReference>
<protein>
    <recommendedName>
        <fullName evidence="3">DUF2817 domain-containing protein</fullName>
    </recommendedName>
</protein>
<dbReference type="Proteomes" id="UP000321353">
    <property type="component" value="Chromosome"/>
</dbReference>
<evidence type="ECO:0000313" key="1">
    <source>
        <dbReference type="EMBL" id="QEF99663.1"/>
    </source>
</evidence>
<dbReference type="Gene3D" id="3.40.630.10">
    <property type="entry name" value="Zn peptidases"/>
    <property type="match status" value="1"/>
</dbReference>
<dbReference type="Pfam" id="PF10994">
    <property type="entry name" value="DUF2817"/>
    <property type="match status" value="1"/>
</dbReference>